<comment type="caution">
    <text evidence="6">The sequence shown here is derived from an EMBL/GenBank/DDBJ whole genome shotgun (WGS) entry which is preliminary data.</text>
</comment>
<reference evidence="6 7" key="1">
    <citation type="submission" date="2018-09" db="EMBL/GenBank/DDBJ databases">
        <authorList>
            <person name="Grouzdev D.S."/>
            <person name="Krutkina M.S."/>
        </authorList>
    </citation>
    <scope>NUCLEOTIDE SEQUENCE [LARGE SCALE GENOMIC DNA]</scope>
    <source>
        <strain evidence="6 7">RmlP001</strain>
    </source>
</reference>
<sequence>MTIQPDVQAPALNRRKVGDYVVTYLSDGFLDGSFSYLQGIEAAEAESLLTAAHRPPLAHIAIASYVIQGGGRTVLVDAGTGGFNGWGGRFPVALAAAGVEPADVDAVLLTHAHVDHVGGLTLHGKPIFPKAEVIISEAEAAFWQDDAIMASAGGDARPFFDAARLALDAYAPRLKRVGAGEVLPGIALVPLPGHTPGHSGYHIQSGADQLLIWADITHMADIQIRKPEVTIGFDVDPDQARATRMKVLDQVASDRLAVAGMHLNMPGFLTVERHGAGYAKVDLPWTPSLL</sequence>
<dbReference type="CDD" id="cd07720">
    <property type="entry name" value="OPHC2-like_MBL-fold"/>
    <property type="match status" value="1"/>
</dbReference>
<evidence type="ECO:0000256" key="2">
    <source>
        <dbReference type="ARBA" id="ARBA00022723"/>
    </source>
</evidence>
<protein>
    <submittedName>
        <fullName evidence="6">MBL fold metallo-hydrolase</fullName>
    </submittedName>
</protein>
<dbReference type="RefSeq" id="WP_129219010.1">
    <property type="nucleotide sequence ID" value="NZ_QYBC01000007.1"/>
</dbReference>
<keyword evidence="4" id="KW-0862">Zinc</keyword>
<evidence type="ECO:0000256" key="3">
    <source>
        <dbReference type="ARBA" id="ARBA00022801"/>
    </source>
</evidence>
<organism evidence="6 7">
    <name type="scientific">Lichenibacterium ramalinae</name>
    <dbReference type="NCBI Taxonomy" id="2316527"/>
    <lineage>
        <taxon>Bacteria</taxon>
        <taxon>Pseudomonadati</taxon>
        <taxon>Pseudomonadota</taxon>
        <taxon>Alphaproteobacteria</taxon>
        <taxon>Hyphomicrobiales</taxon>
        <taxon>Lichenihabitantaceae</taxon>
        <taxon>Lichenibacterium</taxon>
    </lineage>
</organism>
<evidence type="ECO:0000313" key="6">
    <source>
        <dbReference type="EMBL" id="RYB05261.1"/>
    </source>
</evidence>
<dbReference type="InterPro" id="IPR051013">
    <property type="entry name" value="MBL_superfamily_lactonases"/>
</dbReference>
<evidence type="ECO:0000313" key="7">
    <source>
        <dbReference type="Proteomes" id="UP000289411"/>
    </source>
</evidence>
<accession>A0A4Q2RCL8</accession>
<evidence type="ECO:0000259" key="5">
    <source>
        <dbReference type="SMART" id="SM00849"/>
    </source>
</evidence>
<dbReference type="Pfam" id="PF00753">
    <property type="entry name" value="Lactamase_B"/>
    <property type="match status" value="1"/>
</dbReference>
<name>A0A4Q2RCL8_9HYPH</name>
<dbReference type="SMART" id="SM00849">
    <property type="entry name" value="Lactamase_B"/>
    <property type="match status" value="1"/>
</dbReference>
<dbReference type="Proteomes" id="UP000289411">
    <property type="component" value="Unassembled WGS sequence"/>
</dbReference>
<proteinExistence type="inferred from homology"/>
<keyword evidence="2" id="KW-0479">Metal-binding</keyword>
<keyword evidence="3 6" id="KW-0378">Hydrolase</keyword>
<dbReference type="InterPro" id="IPR036866">
    <property type="entry name" value="RibonucZ/Hydroxyglut_hydro"/>
</dbReference>
<dbReference type="OrthoDB" id="9773738at2"/>
<comment type="similarity">
    <text evidence="1">Belongs to the metallo-beta-lactamase superfamily.</text>
</comment>
<gene>
    <name evidence="6" type="ORF">D3272_09920</name>
</gene>
<feature type="domain" description="Metallo-beta-lactamase" evidence="5">
    <location>
        <begin position="61"/>
        <end position="262"/>
    </location>
</feature>
<reference evidence="6 7" key="2">
    <citation type="submission" date="2019-02" db="EMBL/GenBank/DDBJ databases">
        <title>'Lichenibacterium ramalinii' gen. nov. sp. nov., 'Lichenibacterium minor' gen. nov. sp. nov.</title>
        <authorList>
            <person name="Pankratov T."/>
        </authorList>
    </citation>
    <scope>NUCLEOTIDE SEQUENCE [LARGE SCALE GENOMIC DNA]</scope>
    <source>
        <strain evidence="6 7">RmlP001</strain>
    </source>
</reference>
<dbReference type="AlphaFoldDB" id="A0A4Q2RCL8"/>
<dbReference type="GO" id="GO:0046872">
    <property type="term" value="F:metal ion binding"/>
    <property type="evidence" value="ECO:0007669"/>
    <property type="project" value="UniProtKB-KW"/>
</dbReference>
<evidence type="ECO:0000256" key="1">
    <source>
        <dbReference type="ARBA" id="ARBA00007749"/>
    </source>
</evidence>
<dbReference type="PANTHER" id="PTHR42978:SF6">
    <property type="entry name" value="QUORUM-QUENCHING LACTONASE YTNP-RELATED"/>
    <property type="match status" value="1"/>
</dbReference>
<dbReference type="SUPFAM" id="SSF56281">
    <property type="entry name" value="Metallo-hydrolase/oxidoreductase"/>
    <property type="match status" value="1"/>
</dbReference>
<dbReference type="Gene3D" id="3.60.15.10">
    <property type="entry name" value="Ribonuclease Z/Hydroxyacylglutathione hydrolase-like"/>
    <property type="match status" value="1"/>
</dbReference>
<dbReference type="EMBL" id="QYBC01000007">
    <property type="protein sequence ID" value="RYB05261.1"/>
    <property type="molecule type" value="Genomic_DNA"/>
</dbReference>
<dbReference type="GO" id="GO:0016787">
    <property type="term" value="F:hydrolase activity"/>
    <property type="evidence" value="ECO:0007669"/>
    <property type="project" value="UniProtKB-KW"/>
</dbReference>
<keyword evidence="7" id="KW-1185">Reference proteome</keyword>
<dbReference type="InterPro" id="IPR001279">
    <property type="entry name" value="Metallo-B-lactamas"/>
</dbReference>
<evidence type="ECO:0000256" key="4">
    <source>
        <dbReference type="ARBA" id="ARBA00022833"/>
    </source>
</evidence>
<dbReference type="PANTHER" id="PTHR42978">
    <property type="entry name" value="QUORUM-QUENCHING LACTONASE YTNP-RELATED-RELATED"/>
    <property type="match status" value="1"/>
</dbReference>